<gene>
    <name evidence="2" type="ORF">Dfulv_16400</name>
</gene>
<accession>A0ABY5W935</accession>
<protein>
    <submittedName>
        <fullName evidence="2">PadR family transcriptional regulator</fullName>
    </submittedName>
</protein>
<dbReference type="InterPro" id="IPR036390">
    <property type="entry name" value="WH_DNA-bd_sf"/>
</dbReference>
<dbReference type="Pfam" id="PF03551">
    <property type="entry name" value="PadR"/>
    <property type="match status" value="1"/>
</dbReference>
<reference evidence="2" key="2">
    <citation type="submission" date="2022-09" db="EMBL/GenBank/DDBJ databases">
        <title>Biosynthetic gene clusters of Dactylosporangioum fulvum.</title>
        <authorList>
            <person name="Caradec T."/>
        </authorList>
    </citation>
    <scope>NUCLEOTIDE SEQUENCE</scope>
    <source>
        <strain evidence="2">NRRL B-16292</strain>
    </source>
</reference>
<reference evidence="2" key="1">
    <citation type="submission" date="2021-04" db="EMBL/GenBank/DDBJ databases">
        <authorList>
            <person name="Hartkoorn R.C."/>
            <person name="Beaudoing E."/>
            <person name="Hot D."/>
        </authorList>
    </citation>
    <scope>NUCLEOTIDE SEQUENCE</scope>
    <source>
        <strain evidence="2">NRRL B-16292</strain>
    </source>
</reference>
<dbReference type="SUPFAM" id="SSF46785">
    <property type="entry name" value="Winged helix' DNA-binding domain"/>
    <property type="match status" value="1"/>
</dbReference>
<feature type="domain" description="Transcription regulator PadR N-terminal" evidence="1">
    <location>
        <begin position="12"/>
        <end position="85"/>
    </location>
</feature>
<dbReference type="InterPro" id="IPR036388">
    <property type="entry name" value="WH-like_DNA-bd_sf"/>
</dbReference>
<proteinExistence type="predicted"/>
<evidence type="ECO:0000259" key="1">
    <source>
        <dbReference type="Pfam" id="PF03551"/>
    </source>
</evidence>
<evidence type="ECO:0000313" key="2">
    <source>
        <dbReference type="EMBL" id="UWP85729.1"/>
    </source>
</evidence>
<dbReference type="EMBL" id="CP073720">
    <property type="protein sequence ID" value="UWP85729.1"/>
    <property type="molecule type" value="Genomic_DNA"/>
</dbReference>
<dbReference type="PANTHER" id="PTHR33169">
    <property type="entry name" value="PADR-FAMILY TRANSCRIPTIONAL REGULATOR"/>
    <property type="match status" value="1"/>
</dbReference>
<organism evidence="2 3">
    <name type="scientific">Dactylosporangium fulvum</name>
    <dbReference type="NCBI Taxonomy" id="53359"/>
    <lineage>
        <taxon>Bacteria</taxon>
        <taxon>Bacillati</taxon>
        <taxon>Actinomycetota</taxon>
        <taxon>Actinomycetes</taxon>
        <taxon>Micromonosporales</taxon>
        <taxon>Micromonosporaceae</taxon>
        <taxon>Dactylosporangium</taxon>
    </lineage>
</organism>
<dbReference type="InterPro" id="IPR005149">
    <property type="entry name" value="Tscrpt_reg_PadR_N"/>
</dbReference>
<evidence type="ECO:0000313" key="3">
    <source>
        <dbReference type="Proteomes" id="UP001059617"/>
    </source>
</evidence>
<dbReference type="Gene3D" id="1.10.10.10">
    <property type="entry name" value="Winged helix-like DNA-binding domain superfamily/Winged helix DNA-binding domain"/>
    <property type="match status" value="1"/>
</dbReference>
<keyword evidence="3" id="KW-1185">Reference proteome</keyword>
<sequence>MDLPLKEPTFLILTALAAGPLHGYAIIGEVAALSGGRLDLRPGTLYGALDRLTDDGLIEPGGEEIVAGRRRRYYRLTDAGDTTLRTETARLRANVAAATARLRARDARPTRRLAGGFA</sequence>
<dbReference type="RefSeq" id="WP_259863932.1">
    <property type="nucleotide sequence ID" value="NZ_BAAAST010000095.1"/>
</dbReference>
<dbReference type="Proteomes" id="UP001059617">
    <property type="component" value="Chromosome"/>
</dbReference>
<dbReference type="PANTHER" id="PTHR33169:SF13">
    <property type="entry name" value="PADR-FAMILY TRANSCRIPTIONAL REGULATOR"/>
    <property type="match status" value="1"/>
</dbReference>
<dbReference type="InterPro" id="IPR052509">
    <property type="entry name" value="Metal_resp_DNA-bind_regulator"/>
</dbReference>
<name>A0ABY5W935_9ACTN</name>